<accession>A0ABU1FYI0</accession>
<dbReference type="Proteomes" id="UP001264519">
    <property type="component" value="Unassembled WGS sequence"/>
</dbReference>
<dbReference type="RefSeq" id="WP_309651292.1">
    <property type="nucleotide sequence ID" value="NZ_JARWAK010000002.1"/>
</dbReference>
<dbReference type="EMBL" id="JARWAK010000002">
    <property type="protein sequence ID" value="MDR5865689.1"/>
    <property type="molecule type" value="Genomic_DNA"/>
</dbReference>
<evidence type="ECO:0008006" key="3">
    <source>
        <dbReference type="Google" id="ProtNLM"/>
    </source>
</evidence>
<protein>
    <recommendedName>
        <fullName evidence="3">AbiV family abortive infection protein</fullName>
    </recommendedName>
</protein>
<keyword evidence="2" id="KW-1185">Reference proteome</keyword>
<comment type="caution">
    <text evidence="1">The sequence shown here is derived from an EMBL/GenBank/DDBJ whole genome shotgun (WGS) entry which is preliminary data.</text>
</comment>
<evidence type="ECO:0000313" key="1">
    <source>
        <dbReference type="EMBL" id="MDR5865689.1"/>
    </source>
</evidence>
<organism evidence="1 2">
    <name type="scientific">Halomonas koreensis</name>
    <dbReference type="NCBI Taxonomy" id="245385"/>
    <lineage>
        <taxon>Bacteria</taxon>
        <taxon>Pseudomonadati</taxon>
        <taxon>Pseudomonadota</taxon>
        <taxon>Gammaproteobacteria</taxon>
        <taxon>Oceanospirillales</taxon>
        <taxon>Halomonadaceae</taxon>
        <taxon>Halomonas</taxon>
    </lineage>
</organism>
<evidence type="ECO:0000313" key="2">
    <source>
        <dbReference type="Proteomes" id="UP001264519"/>
    </source>
</evidence>
<sequence length="242" mass="27153">MNDKRDSGDDHQRKAKYKKSSLYGFNFELLADQAEKAFQSYLDSGKTDIGYLATAALHSLHSLEYILPPLTVRAAARFHNPSATESLESSESKHAKDTLKEKSRLAKINARVNNWINRIPYENGDINPPSPYDNLVNELIDQAPMLFAIENLANHFKHSEARTDSLIRVERVKGFQAGFARAGDTLGMVTFKAATSRSAVRVDDAVQSILGIIRRHQTGKAFHEIIEEELKKEAAKENNRIS</sequence>
<proteinExistence type="predicted"/>
<name>A0ABU1FYI0_9GAMM</name>
<reference evidence="1 2" key="1">
    <citation type="submission" date="2023-04" db="EMBL/GenBank/DDBJ databases">
        <title>A long-awaited taxogenomic arrangement of the family Halomonadaceae.</title>
        <authorList>
            <person name="De La Haba R."/>
            <person name="Chuvochina M."/>
            <person name="Wittouck S."/>
            <person name="Arahal D.R."/>
            <person name="Sanchez-Porro C."/>
            <person name="Hugenholtz P."/>
            <person name="Ventosa A."/>
        </authorList>
    </citation>
    <scope>NUCLEOTIDE SEQUENCE [LARGE SCALE GENOMIC DNA]</scope>
    <source>
        <strain evidence="1 2">DSM 23530</strain>
    </source>
</reference>
<gene>
    <name evidence="1" type="ORF">QC818_02640</name>
</gene>